<dbReference type="EMBL" id="JAULSU010000005">
    <property type="protein sequence ID" value="KAK0617639.1"/>
    <property type="molecule type" value="Genomic_DNA"/>
</dbReference>
<dbReference type="Proteomes" id="UP001175000">
    <property type="component" value="Unassembled WGS sequence"/>
</dbReference>
<evidence type="ECO:0000259" key="3">
    <source>
        <dbReference type="Pfam" id="PF00144"/>
    </source>
</evidence>
<dbReference type="GO" id="GO:0016787">
    <property type="term" value="F:hydrolase activity"/>
    <property type="evidence" value="ECO:0007669"/>
    <property type="project" value="UniProtKB-KW"/>
</dbReference>
<comment type="caution">
    <text evidence="4">The sequence shown here is derived from an EMBL/GenBank/DDBJ whole genome shotgun (WGS) entry which is preliminary data.</text>
</comment>
<dbReference type="Pfam" id="PF00144">
    <property type="entry name" value="Beta-lactamase"/>
    <property type="match status" value="1"/>
</dbReference>
<protein>
    <submittedName>
        <fullName evidence="4">Beta-lactamase/transpeptidase-like protein</fullName>
    </submittedName>
</protein>
<evidence type="ECO:0000313" key="5">
    <source>
        <dbReference type="Proteomes" id="UP001175000"/>
    </source>
</evidence>
<accession>A0AA39WLK5</accession>
<proteinExistence type="inferred from homology"/>
<name>A0AA39WLK5_9PEZI</name>
<dbReference type="Gene3D" id="3.40.710.10">
    <property type="entry name" value="DD-peptidase/beta-lactamase superfamily"/>
    <property type="match status" value="1"/>
</dbReference>
<dbReference type="SUPFAM" id="SSF56601">
    <property type="entry name" value="beta-lactamase/transpeptidase-like"/>
    <property type="match status" value="1"/>
</dbReference>
<dbReference type="PANTHER" id="PTHR43283">
    <property type="entry name" value="BETA-LACTAMASE-RELATED"/>
    <property type="match status" value="1"/>
</dbReference>
<sequence length="397" mass="43341">METLDRILHSHIATSDDTNGKLLGAAFIIVNKDRIIYQGSVGRTSPAPSSPSFTTDTLVWAASMSKIVTIAGVMALVERGVVGLDDDMRTVVPELGALQILKGFTDDGKPTLEDNDRAITLRHLLTHGLGMGTDNADPDLMRWSTAIGRNASCLDYTLEGWTVPLKFPPGEGWYYGGATEFAGVAVERIMSKKLDEVMDEELFSKLGMENTTFYRDKDGIKGRVAGCLMRGIDGKFSDVPIPVPTEPELLSLGSGLYMTAGDHAKLLQSLLKSTAGEGLLKKETVNEMFRPQLKDSQRAILQAITDMFHDTMVPEFPNGMPLDHGISGIINLEDTPGKRKKGSMMWHGMANSRWWVDRESGIAATLVVNVLPVGDAAVIRLYDELERAVYGELLPAE</sequence>
<evidence type="ECO:0000256" key="2">
    <source>
        <dbReference type="ARBA" id="ARBA00022801"/>
    </source>
</evidence>
<dbReference type="PANTHER" id="PTHR43283:SF17">
    <property type="entry name" value="(LOVD), PUTATIVE (AFU_ORTHOLOGUE AFUA_5G00920)-RELATED"/>
    <property type="match status" value="1"/>
</dbReference>
<dbReference type="InterPro" id="IPR012338">
    <property type="entry name" value="Beta-lactam/transpept-like"/>
</dbReference>
<dbReference type="InterPro" id="IPR001466">
    <property type="entry name" value="Beta-lactam-related"/>
</dbReference>
<keyword evidence="2" id="KW-0378">Hydrolase</keyword>
<organism evidence="4 5">
    <name type="scientific">Immersiella caudata</name>
    <dbReference type="NCBI Taxonomy" id="314043"/>
    <lineage>
        <taxon>Eukaryota</taxon>
        <taxon>Fungi</taxon>
        <taxon>Dikarya</taxon>
        <taxon>Ascomycota</taxon>
        <taxon>Pezizomycotina</taxon>
        <taxon>Sordariomycetes</taxon>
        <taxon>Sordariomycetidae</taxon>
        <taxon>Sordariales</taxon>
        <taxon>Lasiosphaeriaceae</taxon>
        <taxon>Immersiella</taxon>
    </lineage>
</organism>
<feature type="domain" description="Beta-lactamase-related" evidence="3">
    <location>
        <begin position="18"/>
        <end position="376"/>
    </location>
</feature>
<dbReference type="InterPro" id="IPR050789">
    <property type="entry name" value="Diverse_Enzym_Activities"/>
</dbReference>
<keyword evidence="5" id="KW-1185">Reference proteome</keyword>
<comment type="similarity">
    <text evidence="1">Belongs to the class-A beta-lactamase family.</text>
</comment>
<dbReference type="AlphaFoldDB" id="A0AA39WLK5"/>
<gene>
    <name evidence="4" type="ORF">B0T14DRAFT_605669</name>
</gene>
<evidence type="ECO:0000256" key="1">
    <source>
        <dbReference type="ARBA" id="ARBA00009009"/>
    </source>
</evidence>
<reference evidence="4" key="1">
    <citation type="submission" date="2023-06" db="EMBL/GenBank/DDBJ databases">
        <title>Genome-scale phylogeny and comparative genomics of the fungal order Sordariales.</title>
        <authorList>
            <consortium name="Lawrence Berkeley National Laboratory"/>
            <person name="Hensen N."/>
            <person name="Bonometti L."/>
            <person name="Westerberg I."/>
            <person name="Brannstrom I.O."/>
            <person name="Guillou S."/>
            <person name="Cros-Aarteil S."/>
            <person name="Calhoun S."/>
            <person name="Haridas S."/>
            <person name="Kuo A."/>
            <person name="Mondo S."/>
            <person name="Pangilinan J."/>
            <person name="Riley R."/>
            <person name="Labutti K."/>
            <person name="Andreopoulos B."/>
            <person name="Lipzen A."/>
            <person name="Chen C."/>
            <person name="Yanf M."/>
            <person name="Daum C."/>
            <person name="Ng V."/>
            <person name="Clum A."/>
            <person name="Steindorff A."/>
            <person name="Ohm R."/>
            <person name="Martin F."/>
            <person name="Silar P."/>
            <person name="Natvig D."/>
            <person name="Lalanne C."/>
            <person name="Gautier V."/>
            <person name="Ament-Velasquez S.L."/>
            <person name="Kruys A."/>
            <person name="Hutchinson M.I."/>
            <person name="Powell A.J."/>
            <person name="Barry K."/>
            <person name="Miller A.N."/>
            <person name="Grigoriev I.V."/>
            <person name="Debuchy R."/>
            <person name="Gladieux P."/>
            <person name="Thoren M.H."/>
            <person name="Johannesson H."/>
        </authorList>
    </citation>
    <scope>NUCLEOTIDE SEQUENCE</scope>
    <source>
        <strain evidence="4">CBS 606.72</strain>
    </source>
</reference>
<evidence type="ECO:0000313" key="4">
    <source>
        <dbReference type="EMBL" id="KAK0617639.1"/>
    </source>
</evidence>